<evidence type="ECO:0000256" key="1">
    <source>
        <dbReference type="SAM" id="MobiDB-lite"/>
    </source>
</evidence>
<proteinExistence type="predicted"/>
<name>A0A6J1E260_MOMCH</name>
<organism evidence="2 3">
    <name type="scientific">Momordica charantia</name>
    <name type="common">Bitter gourd</name>
    <name type="synonym">Balsam pear</name>
    <dbReference type="NCBI Taxonomy" id="3673"/>
    <lineage>
        <taxon>Eukaryota</taxon>
        <taxon>Viridiplantae</taxon>
        <taxon>Streptophyta</taxon>
        <taxon>Embryophyta</taxon>
        <taxon>Tracheophyta</taxon>
        <taxon>Spermatophyta</taxon>
        <taxon>Magnoliopsida</taxon>
        <taxon>eudicotyledons</taxon>
        <taxon>Gunneridae</taxon>
        <taxon>Pentapetalae</taxon>
        <taxon>rosids</taxon>
        <taxon>fabids</taxon>
        <taxon>Cucurbitales</taxon>
        <taxon>Cucurbitaceae</taxon>
        <taxon>Momordiceae</taxon>
        <taxon>Momordica</taxon>
    </lineage>
</organism>
<feature type="compositionally biased region" description="Acidic residues" evidence="1">
    <location>
        <begin position="43"/>
        <end position="52"/>
    </location>
</feature>
<dbReference type="GeneID" id="111025315"/>
<dbReference type="AlphaFoldDB" id="A0A6J1E260"/>
<sequence>MDGSSSTKPHATNEKGEKKVIPPPPTPSGLVPLEPPLPPERMENEEEKDDDISQFKVRMRTPEYSPHQTEKDTTTPLKEGASSPEDAPQDASEKLKGGSLLGRSSENFEKRKKVGLGSTRHNFKTVHQGCCSTFGSPEIS</sequence>
<feature type="compositionally biased region" description="Polar residues" evidence="1">
    <location>
        <begin position="1"/>
        <end position="10"/>
    </location>
</feature>
<accession>A0A6J1E260</accession>
<dbReference type="RefSeq" id="XP_022158851.1">
    <property type="nucleotide sequence ID" value="XM_022303159.1"/>
</dbReference>
<feature type="region of interest" description="Disordered" evidence="1">
    <location>
        <begin position="1"/>
        <end position="108"/>
    </location>
</feature>
<protein>
    <submittedName>
        <fullName evidence="3">Uncharacterized protein LOC111025315 isoform X2</fullName>
    </submittedName>
</protein>
<reference evidence="3" key="1">
    <citation type="submission" date="2025-08" db="UniProtKB">
        <authorList>
            <consortium name="RefSeq"/>
        </authorList>
    </citation>
    <scope>IDENTIFICATION</scope>
    <source>
        <strain evidence="3">OHB3-1</strain>
    </source>
</reference>
<feature type="compositionally biased region" description="Basic and acidic residues" evidence="1">
    <location>
        <begin position="11"/>
        <end position="20"/>
    </location>
</feature>
<gene>
    <name evidence="3" type="primary">LOC111025315</name>
</gene>
<keyword evidence="2" id="KW-1185">Reference proteome</keyword>
<evidence type="ECO:0000313" key="3">
    <source>
        <dbReference type="RefSeq" id="XP_022158851.1"/>
    </source>
</evidence>
<dbReference type="Proteomes" id="UP000504603">
    <property type="component" value="Unplaced"/>
</dbReference>
<feature type="compositionally biased region" description="Pro residues" evidence="1">
    <location>
        <begin position="21"/>
        <end position="39"/>
    </location>
</feature>
<evidence type="ECO:0000313" key="2">
    <source>
        <dbReference type="Proteomes" id="UP000504603"/>
    </source>
</evidence>